<keyword evidence="8" id="KW-1185">Reference proteome</keyword>
<evidence type="ECO:0000256" key="1">
    <source>
        <dbReference type="ARBA" id="ARBA00004141"/>
    </source>
</evidence>
<keyword evidence="3" id="KW-0677">Repeat</keyword>
<comment type="subcellular location">
    <subcellularLocation>
        <location evidence="1">Membrane</location>
        <topology evidence="1">Multi-pass membrane protein</topology>
    </subcellularLocation>
</comment>
<dbReference type="AlphaFoldDB" id="A0A183LZ49"/>
<dbReference type="STRING" id="48269.A0A183LZ49"/>
<evidence type="ECO:0000256" key="2">
    <source>
        <dbReference type="ARBA" id="ARBA00022692"/>
    </source>
</evidence>
<dbReference type="InterPro" id="IPR051280">
    <property type="entry name" value="Cl-channel/antiporter"/>
</dbReference>
<keyword evidence="4" id="KW-1133">Transmembrane helix</keyword>
<keyword evidence="5" id="KW-0129">CBS domain</keyword>
<accession>A0A183LZ49</accession>
<dbReference type="Pfam" id="PF00654">
    <property type="entry name" value="Voltage_CLC"/>
    <property type="match status" value="1"/>
</dbReference>
<dbReference type="PRINTS" id="PR00762">
    <property type="entry name" value="CLCHANNEL"/>
</dbReference>
<dbReference type="SUPFAM" id="SSF81340">
    <property type="entry name" value="Clc chloride channel"/>
    <property type="match status" value="1"/>
</dbReference>
<keyword evidence="2" id="KW-0812">Transmembrane</keyword>
<dbReference type="PANTHER" id="PTHR11689">
    <property type="entry name" value="CHLORIDE CHANNEL PROTEIN CLC FAMILY MEMBER"/>
    <property type="match status" value="1"/>
</dbReference>
<dbReference type="InterPro" id="IPR001807">
    <property type="entry name" value="ClC"/>
</dbReference>
<evidence type="ECO:0000256" key="6">
    <source>
        <dbReference type="ARBA" id="ARBA00023136"/>
    </source>
</evidence>
<dbReference type="Gene3D" id="1.10.3080.10">
    <property type="entry name" value="Clc chloride channel"/>
    <property type="match status" value="1"/>
</dbReference>
<sequence length="215" mass="22652">MAYPFNNHHRGSGDFSTNCLLSLTSVVISRYPHSLWISVPGFLWCAVNSFLTGIAATLVVFLAVCQPVASGSGIPQIKCYLNGLNVPRVMRCLTMIVKGVGVILAVSGGLAVGKEGPMIHIGSVIAAGLSQGRLRAGAAAGVAAAFGAPVGGLLFALEEGASFVYQRLTWTIVSYCSFLSCFSTSKFCFLLDAILLLNILLSLICSQAFCNLLRI</sequence>
<dbReference type="Proteomes" id="UP000277204">
    <property type="component" value="Unassembled WGS sequence"/>
</dbReference>
<dbReference type="EMBL" id="UZAI01004159">
    <property type="protein sequence ID" value="VDO84661.1"/>
    <property type="molecule type" value="Genomic_DNA"/>
</dbReference>
<evidence type="ECO:0000256" key="3">
    <source>
        <dbReference type="ARBA" id="ARBA00022737"/>
    </source>
</evidence>
<protein>
    <submittedName>
        <fullName evidence="7">Uncharacterized protein</fullName>
    </submittedName>
</protein>
<dbReference type="GO" id="GO:0005765">
    <property type="term" value="C:lysosomal membrane"/>
    <property type="evidence" value="ECO:0007669"/>
    <property type="project" value="TreeGrafter"/>
</dbReference>
<dbReference type="InterPro" id="IPR014743">
    <property type="entry name" value="Cl-channel_core"/>
</dbReference>
<evidence type="ECO:0000256" key="4">
    <source>
        <dbReference type="ARBA" id="ARBA00022989"/>
    </source>
</evidence>
<keyword evidence="6" id="KW-0472">Membrane</keyword>
<gene>
    <name evidence="7" type="ORF">SMRZ_LOCUS9074</name>
</gene>
<name>A0A183LZ49_9TREM</name>
<evidence type="ECO:0000313" key="8">
    <source>
        <dbReference type="Proteomes" id="UP000277204"/>
    </source>
</evidence>
<reference evidence="7 8" key="1">
    <citation type="submission" date="2018-11" db="EMBL/GenBank/DDBJ databases">
        <authorList>
            <consortium name="Pathogen Informatics"/>
        </authorList>
    </citation>
    <scope>NUCLEOTIDE SEQUENCE [LARGE SCALE GENOMIC DNA]</scope>
    <source>
        <strain evidence="7 8">Zambia</strain>
    </source>
</reference>
<dbReference type="PANTHER" id="PTHR11689:SF136">
    <property type="entry name" value="H(+)_CL(-) EXCHANGE TRANSPORTER 7"/>
    <property type="match status" value="1"/>
</dbReference>
<evidence type="ECO:0000256" key="5">
    <source>
        <dbReference type="ARBA" id="ARBA00023122"/>
    </source>
</evidence>
<dbReference type="GO" id="GO:0015108">
    <property type="term" value="F:chloride transmembrane transporter activity"/>
    <property type="evidence" value="ECO:0007669"/>
    <property type="project" value="InterPro"/>
</dbReference>
<organism evidence="7 8">
    <name type="scientific">Schistosoma margrebowiei</name>
    <dbReference type="NCBI Taxonomy" id="48269"/>
    <lineage>
        <taxon>Eukaryota</taxon>
        <taxon>Metazoa</taxon>
        <taxon>Spiralia</taxon>
        <taxon>Lophotrochozoa</taxon>
        <taxon>Platyhelminthes</taxon>
        <taxon>Trematoda</taxon>
        <taxon>Digenea</taxon>
        <taxon>Strigeidida</taxon>
        <taxon>Schistosomatoidea</taxon>
        <taxon>Schistosomatidae</taxon>
        <taxon>Schistosoma</taxon>
    </lineage>
</organism>
<proteinExistence type="predicted"/>
<evidence type="ECO:0000313" key="7">
    <source>
        <dbReference type="EMBL" id="VDO84661.1"/>
    </source>
</evidence>